<feature type="compositionally biased region" description="Basic and acidic residues" evidence="7">
    <location>
        <begin position="1801"/>
        <end position="1812"/>
    </location>
</feature>
<keyword evidence="4" id="KW-0255">Endonuclease</keyword>
<feature type="region of interest" description="Disordered" evidence="7">
    <location>
        <begin position="265"/>
        <end position="294"/>
    </location>
</feature>
<gene>
    <name evidence="9" type="ORF">EUX98_g8715</name>
</gene>
<dbReference type="GO" id="GO:0003964">
    <property type="term" value="F:RNA-directed DNA polymerase activity"/>
    <property type="evidence" value="ECO:0007669"/>
    <property type="project" value="UniProtKB-KW"/>
</dbReference>
<keyword evidence="2" id="KW-0548">Nucleotidyltransferase</keyword>
<name>A0A4S4M464_9APHY</name>
<dbReference type="PROSITE" id="PS50878">
    <property type="entry name" value="RT_POL"/>
    <property type="match status" value="1"/>
</dbReference>
<evidence type="ECO:0000256" key="4">
    <source>
        <dbReference type="ARBA" id="ARBA00022759"/>
    </source>
</evidence>
<sequence>MGKSDAQTHDDVPPTTPPLGRNNDPLPQNSDPDVPFDTRISTLSRRSVLQCGELNPVDAFQVPAPPPIHFAGLHRSEDYLPACLPIPILKKEDVLRVRANIAYANGHTYMQHDALRYNTARTLSREERSSIFPREAKTLDNLLKHPWSLLDSRLYAATPTHVAAGAYPPSIPIWGRHTQSANLAYTPNDFEILGACFRKEVEMFLHELHSVHRFTPDPFFYSTIDLFGSPTEDSVELATGDSSIVNDAEENSLIAAPDFTRDMAPHLSNSAKPVIPSPSQDMQNAPTTISTSRPSAITRLLPSASMAPRAAAHSSSSRLAEMFSRTPPVIARQPDGGPPDDDGSDNGDDSDPRRPRRQPRQPNLPFRQPASQSATGTPTSSSVKTSEAHFDHKLKIEIVPTWNGDTTTLARWILRINAISKKSPTVATQLGTIVPQRLTSDAETWYYSLRDHERAACETGWQEIRDAIGDHFMNRAWVEKTRRQAMAIRFRDSAHSRETPSQYFIRKQELLELVYEYSDAEIIAEVMAGAPHSWKTLLTPRLYQTTREFQNAIREHEDDLLETEPSRNRFNRWSPRFTSTDHAEASVNAIGFSPNLPKPSFPKDDANVSKRTPPDEKGARPCRHCGSGRHWDNEYADTERAQDEYDECYYDLNSDDEEDSGNVTINGFIDIDLFFDTSTGPLKMNVEAYVVKGMTAPFILGNDFADQYAISIIRSAEGTHLTFADSSRIVPVQNSLNSGMKDEDGHAFKVSYADTSDTKTGLRQRRLQLVKKRHAQKLKDPYVRAQDRTVIPPKSSRLVAVSAKFPVQDASLYVEKIFNSPRNEDDVYAAPDTLITKLHPYLHISNFSDSTLTLEKGQAVGMARDPSTWLDHQSRFSKERYGHITAHAQLIKQLANPSFPASTPVSSDIKTTRSETSILNTAGLHASELEDDLDADEPLEGGPKTSEGPPEDTPTADFLRTVDVSEELTGDRRTLLLGVLKRNVNAFSLDGRLGTTEATCTIPLRPGSKEVSLPPFPGSPAKREVMDKQMNTWLRLEVIEPSKSPWGAPGFIVYRNGKPRMVIDYRKLNEMTIPDEFPLPKQEDIMNALSGAQWLSTMDALSGFTQVLIQEDDRPKTAFRTHRGLHQFRRMPFGLRNGPSIFQRIMQNVLAPYLWIYALVYIDDIVIYSKTFEEHVEHVDRVLAAVADAGITLSPAKCHFAYRSLMLLGQKVSRLGLSTHKDKVDAITQLAEPKNLHELQTFLAPLFQLQRKDAGWNWTAVHQEAFDLCKQVLTQAPIRAHPIQGLPYRVYTDACDYGLAAILQQVQPIQIKDLQVLVTEVSKNASDIPKPGTWADSFEDTTVHIERVIAYWSRILKSPERNYSPTEREALALKEGLIKFQSLIEGEQIFGITDHAALTWSKTFQNVNRRLLTWGTVFAAYPGLRIIHRAGRIHSNVDPISRLRRRVPMQEGPISTDNVSLTLGDQINDPLKNAFCELEKETAELFFKHVVTQYGLPRQVITDRDTRWRNDFWKQLCTNMGMVQIALRSYINPQRDNWSSHLDALALSYNTTPHSATKFPPSYLLYGFLPMTQSTIIHSPSAVTRPRATDSVHDTADQMSAEFETYRLQAQQALRLGQLQQERAYNKGRLQIEFKVGDFVVINPHSLDLLRKETGRGKKLLMKYDGPFEVLQRISPVTYRLQSYTPSPDEFGKRPVKIMNRADFETLPEEEVETIIGETWKKARNGRRIKLYRTRFIDGEDRWLTRNELRNAPEILADWDMKNTSNSKQPQGNHSSHLEDIHTLDKETEPLPSPPPPPLDNADHRVIHDEQPRPIGRIRKPSRRARGES</sequence>
<protein>
    <recommendedName>
        <fullName evidence="8">Reverse transcriptase domain-containing protein</fullName>
    </recommendedName>
</protein>
<dbReference type="GO" id="GO:0016787">
    <property type="term" value="F:hydrolase activity"/>
    <property type="evidence" value="ECO:0007669"/>
    <property type="project" value="UniProtKB-KW"/>
</dbReference>
<dbReference type="SUPFAM" id="SSF53098">
    <property type="entry name" value="Ribonuclease H-like"/>
    <property type="match status" value="1"/>
</dbReference>
<dbReference type="InterPro" id="IPR043128">
    <property type="entry name" value="Rev_trsase/Diguanyl_cyclase"/>
</dbReference>
<keyword evidence="5" id="KW-0378">Hydrolase</keyword>
<keyword evidence="10" id="KW-1185">Reference proteome</keyword>
<evidence type="ECO:0000256" key="1">
    <source>
        <dbReference type="ARBA" id="ARBA00022679"/>
    </source>
</evidence>
<accession>A0A4S4M464</accession>
<dbReference type="GO" id="GO:0004519">
    <property type="term" value="F:endonuclease activity"/>
    <property type="evidence" value="ECO:0007669"/>
    <property type="project" value="UniProtKB-KW"/>
</dbReference>
<dbReference type="InterPro" id="IPR050951">
    <property type="entry name" value="Retrovirus_Pol_polyprotein"/>
</dbReference>
<feature type="compositionally biased region" description="Polar residues" evidence="7">
    <location>
        <begin position="370"/>
        <end position="385"/>
    </location>
</feature>
<feature type="region of interest" description="Disordered" evidence="7">
    <location>
        <begin position="1"/>
        <end position="37"/>
    </location>
</feature>
<dbReference type="InterPro" id="IPR041373">
    <property type="entry name" value="RT_RNaseH"/>
</dbReference>
<keyword evidence="6" id="KW-0695">RNA-directed DNA polymerase</keyword>
<proteinExistence type="predicted"/>
<evidence type="ECO:0000256" key="2">
    <source>
        <dbReference type="ARBA" id="ARBA00022695"/>
    </source>
</evidence>
<keyword evidence="3" id="KW-0540">Nuclease</keyword>
<dbReference type="SUPFAM" id="SSF56672">
    <property type="entry name" value="DNA/RNA polymerases"/>
    <property type="match status" value="1"/>
</dbReference>
<dbReference type="OrthoDB" id="2802262at2759"/>
<evidence type="ECO:0000256" key="5">
    <source>
        <dbReference type="ARBA" id="ARBA00022801"/>
    </source>
</evidence>
<feature type="region of interest" description="Disordered" evidence="7">
    <location>
        <begin position="934"/>
        <end position="957"/>
    </location>
</feature>
<dbReference type="InterPro" id="IPR012337">
    <property type="entry name" value="RNaseH-like_sf"/>
</dbReference>
<dbReference type="Pfam" id="PF17917">
    <property type="entry name" value="RT_RNaseH"/>
    <property type="match status" value="1"/>
</dbReference>
<feature type="region of interest" description="Disordered" evidence="7">
    <location>
        <begin position="591"/>
        <end position="622"/>
    </location>
</feature>
<dbReference type="PANTHER" id="PTHR37984">
    <property type="entry name" value="PROTEIN CBG26694"/>
    <property type="match status" value="1"/>
</dbReference>
<evidence type="ECO:0000256" key="3">
    <source>
        <dbReference type="ARBA" id="ARBA00022722"/>
    </source>
</evidence>
<evidence type="ECO:0000313" key="10">
    <source>
        <dbReference type="Proteomes" id="UP000308730"/>
    </source>
</evidence>
<dbReference type="Pfam" id="PF00078">
    <property type="entry name" value="RVT_1"/>
    <property type="match status" value="1"/>
</dbReference>
<feature type="compositionally biased region" description="Basic and acidic residues" evidence="7">
    <location>
        <begin position="1776"/>
        <end position="1789"/>
    </location>
</feature>
<feature type="compositionally biased region" description="Basic residues" evidence="7">
    <location>
        <begin position="1816"/>
        <end position="1829"/>
    </location>
</feature>
<feature type="compositionally biased region" description="Low complexity" evidence="7">
    <location>
        <begin position="360"/>
        <end position="369"/>
    </location>
</feature>
<feature type="compositionally biased region" description="Polar residues" evidence="7">
    <location>
        <begin position="267"/>
        <end position="294"/>
    </location>
</feature>
<feature type="region of interest" description="Disordered" evidence="7">
    <location>
        <begin position="1762"/>
        <end position="1829"/>
    </location>
</feature>
<dbReference type="Gene3D" id="3.10.10.10">
    <property type="entry name" value="HIV Type 1 Reverse Transcriptase, subunit A, domain 1"/>
    <property type="match status" value="1"/>
</dbReference>
<evidence type="ECO:0000256" key="7">
    <source>
        <dbReference type="SAM" id="MobiDB-lite"/>
    </source>
</evidence>
<evidence type="ECO:0000256" key="6">
    <source>
        <dbReference type="ARBA" id="ARBA00022918"/>
    </source>
</evidence>
<evidence type="ECO:0000259" key="8">
    <source>
        <dbReference type="PROSITE" id="PS50878"/>
    </source>
</evidence>
<reference evidence="9 10" key="1">
    <citation type="submission" date="2019-02" db="EMBL/GenBank/DDBJ databases">
        <title>Genome sequencing of the rare red list fungi Antrodiella citrinella (Flaviporus citrinellus).</title>
        <authorList>
            <person name="Buettner E."/>
            <person name="Kellner H."/>
        </authorList>
    </citation>
    <scope>NUCLEOTIDE SEQUENCE [LARGE SCALE GENOMIC DNA]</scope>
    <source>
        <strain evidence="9 10">DSM 108506</strain>
    </source>
</reference>
<keyword evidence="1" id="KW-0808">Transferase</keyword>
<dbReference type="InterPro" id="IPR000477">
    <property type="entry name" value="RT_dom"/>
</dbReference>
<dbReference type="CDD" id="cd09274">
    <property type="entry name" value="RNase_HI_RT_Ty3"/>
    <property type="match status" value="1"/>
</dbReference>
<feature type="domain" description="Reverse transcriptase" evidence="8">
    <location>
        <begin position="1007"/>
        <end position="1219"/>
    </location>
</feature>
<dbReference type="InterPro" id="IPR043502">
    <property type="entry name" value="DNA/RNA_pol_sf"/>
</dbReference>
<dbReference type="GO" id="GO:0003676">
    <property type="term" value="F:nucleic acid binding"/>
    <property type="evidence" value="ECO:0007669"/>
    <property type="project" value="InterPro"/>
</dbReference>
<dbReference type="CDD" id="cd01647">
    <property type="entry name" value="RT_LTR"/>
    <property type="match status" value="1"/>
</dbReference>
<organism evidence="9 10">
    <name type="scientific">Antrodiella citrinella</name>
    <dbReference type="NCBI Taxonomy" id="2447956"/>
    <lineage>
        <taxon>Eukaryota</taxon>
        <taxon>Fungi</taxon>
        <taxon>Dikarya</taxon>
        <taxon>Basidiomycota</taxon>
        <taxon>Agaricomycotina</taxon>
        <taxon>Agaricomycetes</taxon>
        <taxon>Polyporales</taxon>
        <taxon>Steccherinaceae</taxon>
        <taxon>Antrodiella</taxon>
    </lineage>
</organism>
<feature type="compositionally biased region" description="Acidic residues" evidence="7">
    <location>
        <begin position="338"/>
        <end position="349"/>
    </location>
</feature>
<dbReference type="EMBL" id="SGPM01000523">
    <property type="protein sequence ID" value="THH19755.1"/>
    <property type="molecule type" value="Genomic_DNA"/>
</dbReference>
<dbReference type="InterPro" id="IPR036397">
    <property type="entry name" value="RNaseH_sf"/>
</dbReference>
<dbReference type="Proteomes" id="UP000308730">
    <property type="component" value="Unassembled WGS sequence"/>
</dbReference>
<dbReference type="Gene3D" id="3.30.420.10">
    <property type="entry name" value="Ribonuclease H-like superfamily/Ribonuclease H"/>
    <property type="match status" value="1"/>
</dbReference>
<dbReference type="Gene3D" id="3.30.70.270">
    <property type="match status" value="2"/>
</dbReference>
<evidence type="ECO:0000313" key="9">
    <source>
        <dbReference type="EMBL" id="THH19755.1"/>
    </source>
</evidence>
<feature type="compositionally biased region" description="Polar residues" evidence="7">
    <location>
        <begin position="1762"/>
        <end position="1775"/>
    </location>
</feature>
<comment type="caution">
    <text evidence="9">The sequence shown here is derived from an EMBL/GenBank/DDBJ whole genome shotgun (WGS) entry which is preliminary data.</text>
</comment>
<feature type="region of interest" description="Disordered" evidence="7">
    <location>
        <begin position="328"/>
        <end position="387"/>
    </location>
</feature>
<dbReference type="PANTHER" id="PTHR37984:SF5">
    <property type="entry name" value="PROTEIN NYNRIN-LIKE"/>
    <property type="match status" value="1"/>
</dbReference>
<dbReference type="Pfam" id="PF24626">
    <property type="entry name" value="SH3_Tf2-1"/>
    <property type="match status" value="1"/>
</dbReference>
<feature type="compositionally biased region" description="Basic and acidic residues" evidence="7">
    <location>
        <begin position="1"/>
        <end position="12"/>
    </location>
</feature>
<feature type="compositionally biased region" description="Basic and acidic residues" evidence="7">
    <location>
        <begin position="601"/>
        <end position="619"/>
    </location>
</feature>
<dbReference type="InterPro" id="IPR056924">
    <property type="entry name" value="SH3_Tf2-1"/>
</dbReference>